<dbReference type="Proteomes" id="UP000070539">
    <property type="component" value="Unassembled WGS sequence"/>
</dbReference>
<dbReference type="CDD" id="cd00293">
    <property type="entry name" value="USP-like"/>
    <property type="match status" value="1"/>
</dbReference>
<accession>A0A136WC98</accession>
<dbReference type="InterPro" id="IPR006016">
    <property type="entry name" value="UspA"/>
</dbReference>
<dbReference type="RefSeq" id="WP_066089705.1">
    <property type="nucleotide sequence ID" value="NZ_LRVM01000010.1"/>
</dbReference>
<dbReference type="Gene3D" id="3.40.50.620">
    <property type="entry name" value="HUPs"/>
    <property type="match status" value="1"/>
</dbReference>
<dbReference type="Pfam" id="PF00582">
    <property type="entry name" value="Usp"/>
    <property type="match status" value="1"/>
</dbReference>
<evidence type="ECO:0000313" key="3">
    <source>
        <dbReference type="EMBL" id="KXL52141.1"/>
    </source>
</evidence>
<reference evidence="3 4" key="1">
    <citation type="submission" date="2016-01" db="EMBL/GenBank/DDBJ databases">
        <title>Genome sequence of Clostridium neopropionicum X4, DSM-3847.</title>
        <authorList>
            <person name="Poehlein A."/>
            <person name="Beck M.H."/>
            <person name="Bengelsdorf F.R."/>
            <person name="Daniel R."/>
            <person name="Duerre P."/>
        </authorList>
    </citation>
    <scope>NUCLEOTIDE SEQUENCE [LARGE SCALE GENOMIC DNA]</scope>
    <source>
        <strain evidence="3 4">DSM-3847</strain>
    </source>
</reference>
<dbReference type="AlphaFoldDB" id="A0A136WC98"/>
<dbReference type="EMBL" id="LRVM01000010">
    <property type="protein sequence ID" value="KXL52141.1"/>
    <property type="molecule type" value="Genomic_DNA"/>
</dbReference>
<comment type="similarity">
    <text evidence="1">Belongs to the universal stress protein A family.</text>
</comment>
<dbReference type="PANTHER" id="PTHR46268">
    <property type="entry name" value="STRESS RESPONSE PROTEIN NHAX"/>
    <property type="match status" value="1"/>
</dbReference>
<dbReference type="InterPro" id="IPR014729">
    <property type="entry name" value="Rossmann-like_a/b/a_fold"/>
</dbReference>
<organism evidence="3 4">
    <name type="scientific">Anaerotignum neopropionicum</name>
    <dbReference type="NCBI Taxonomy" id="36847"/>
    <lineage>
        <taxon>Bacteria</taxon>
        <taxon>Bacillati</taxon>
        <taxon>Bacillota</taxon>
        <taxon>Clostridia</taxon>
        <taxon>Lachnospirales</taxon>
        <taxon>Anaerotignaceae</taxon>
        <taxon>Anaerotignum</taxon>
    </lineage>
</organism>
<feature type="domain" description="UspA" evidence="2">
    <location>
        <begin position="1"/>
        <end position="131"/>
    </location>
</feature>
<sequence length="133" mass="15238">MRKILLPIDGSERSMKAIEWVETQFSPNDVDITILIVREDLNDMRSMDEYEQAKLESQPILQKNATLLNNFIVDTQFRFGRAGEEILTFANQNNIDTIVMTKSTKSGWSRFIGSVTTHVVKYANCVIVIVPER</sequence>
<dbReference type="PANTHER" id="PTHR46268:SF6">
    <property type="entry name" value="UNIVERSAL STRESS PROTEIN UP12"/>
    <property type="match status" value="1"/>
</dbReference>
<dbReference type="InterPro" id="IPR006015">
    <property type="entry name" value="Universal_stress_UspA"/>
</dbReference>
<proteinExistence type="inferred from homology"/>
<evidence type="ECO:0000259" key="2">
    <source>
        <dbReference type="Pfam" id="PF00582"/>
    </source>
</evidence>
<dbReference type="OrthoDB" id="9794782at2"/>
<dbReference type="STRING" id="36847.CLNEO_24900"/>
<comment type="caution">
    <text evidence="3">The sequence shown here is derived from an EMBL/GenBank/DDBJ whole genome shotgun (WGS) entry which is preliminary data.</text>
</comment>
<protein>
    <submittedName>
        <fullName evidence="3">Universal stress protein family protein</fullName>
    </submittedName>
</protein>
<dbReference type="SUPFAM" id="SSF52402">
    <property type="entry name" value="Adenine nucleotide alpha hydrolases-like"/>
    <property type="match status" value="1"/>
</dbReference>
<keyword evidence="4" id="KW-1185">Reference proteome</keyword>
<dbReference type="PRINTS" id="PR01438">
    <property type="entry name" value="UNVRSLSTRESS"/>
</dbReference>
<evidence type="ECO:0000256" key="1">
    <source>
        <dbReference type="ARBA" id="ARBA00008791"/>
    </source>
</evidence>
<gene>
    <name evidence="3" type="ORF">CLNEO_24900</name>
</gene>
<name>A0A136WC98_9FIRM</name>
<evidence type="ECO:0000313" key="4">
    <source>
        <dbReference type="Proteomes" id="UP000070539"/>
    </source>
</evidence>